<dbReference type="GO" id="GO:1990817">
    <property type="term" value="F:poly(A) RNA polymerase activity"/>
    <property type="evidence" value="ECO:0007669"/>
    <property type="project" value="InterPro"/>
</dbReference>
<dbReference type="AlphaFoldDB" id="S4RRL6"/>
<dbReference type="Ensembl" id="ENSPMAT00000007887.1">
    <property type="protein sequence ID" value="ENSPMAP00000007852.1"/>
    <property type="gene ID" value="ENSPMAG00000007125.1"/>
</dbReference>
<dbReference type="InterPro" id="IPR002058">
    <property type="entry name" value="PAP_assoc"/>
</dbReference>
<dbReference type="SUPFAM" id="SSF81631">
    <property type="entry name" value="PAP/OAS1 substrate-binding domain"/>
    <property type="match status" value="1"/>
</dbReference>
<name>S4RRL6_PETMA</name>
<dbReference type="FunFam" id="1.10.1410.10:FF:000003">
    <property type="entry name" value="non-canonical poly(A) RNA polymerase PAPD7"/>
    <property type="match status" value="1"/>
</dbReference>
<evidence type="ECO:0000259" key="3">
    <source>
        <dbReference type="Pfam" id="PF03828"/>
    </source>
</evidence>
<dbReference type="PANTHER" id="PTHR23092:SF15">
    <property type="entry name" value="INACTIVE NON-CANONICAL POLY(A) RNA POLYMERASE PROTEIN TRF4-2-RELATED"/>
    <property type="match status" value="1"/>
</dbReference>
<keyword evidence="2" id="KW-0460">Magnesium</keyword>
<dbReference type="OMA" id="SAFNIKR"/>
<sequence length="198" mass="22183">SPHVGPVARPAIQEYPLLPQLVLVLKQFLLQRDLNEPYTGGVSSYLLVMLVVSFLQPMQLHADIDGRSGDGDLGVLLIEFFELYGRNFNYLKAGIRIKDGGSYVAKAEAQKELVEGFGPSFLFVEDPVVPGQDLGRSSYGAMQARQAFDYAYTVLSRAVCPQAKHYPNRDLDSTLGRIVKVTREVTEYREWIQQTWGL</sequence>
<evidence type="ECO:0000313" key="4">
    <source>
        <dbReference type="Ensembl" id="ENSPMAP00000007852.1"/>
    </source>
</evidence>
<accession>S4RRL6</accession>
<keyword evidence="1" id="KW-0479">Metal-binding</keyword>
<dbReference type="Gene3D" id="1.10.1410.10">
    <property type="match status" value="1"/>
</dbReference>
<protein>
    <recommendedName>
        <fullName evidence="3">PAP-associated domain-containing protein</fullName>
    </recommendedName>
</protein>
<evidence type="ECO:0000256" key="1">
    <source>
        <dbReference type="ARBA" id="ARBA00022723"/>
    </source>
</evidence>
<dbReference type="STRING" id="7757.ENSPMAP00000007852"/>
<reference evidence="4" key="1">
    <citation type="submission" date="2025-08" db="UniProtKB">
        <authorList>
            <consortium name="Ensembl"/>
        </authorList>
    </citation>
    <scope>IDENTIFICATION</scope>
</reference>
<proteinExistence type="predicted"/>
<dbReference type="GO" id="GO:0003729">
    <property type="term" value="F:mRNA binding"/>
    <property type="evidence" value="ECO:0007669"/>
    <property type="project" value="TreeGrafter"/>
</dbReference>
<dbReference type="GO" id="GO:0031123">
    <property type="term" value="P:RNA 3'-end processing"/>
    <property type="evidence" value="ECO:0007669"/>
    <property type="project" value="TreeGrafter"/>
</dbReference>
<feature type="domain" description="PAP-associated" evidence="3">
    <location>
        <begin position="72"/>
        <end position="129"/>
    </location>
</feature>
<dbReference type="HOGENOM" id="CLU_1380975_0_0_1"/>
<evidence type="ECO:0000256" key="2">
    <source>
        <dbReference type="ARBA" id="ARBA00022842"/>
    </source>
</evidence>
<dbReference type="GO" id="GO:0043634">
    <property type="term" value="P:polyadenylation-dependent ncRNA catabolic process"/>
    <property type="evidence" value="ECO:0007669"/>
    <property type="project" value="TreeGrafter"/>
</dbReference>
<dbReference type="PANTHER" id="PTHR23092">
    <property type="entry name" value="POLY(A) RNA POLYMERASE"/>
    <property type="match status" value="1"/>
</dbReference>
<dbReference type="GO" id="GO:0031499">
    <property type="term" value="C:TRAMP complex"/>
    <property type="evidence" value="ECO:0007669"/>
    <property type="project" value="TreeGrafter"/>
</dbReference>
<reference evidence="4" key="2">
    <citation type="submission" date="2025-09" db="UniProtKB">
        <authorList>
            <consortium name="Ensembl"/>
        </authorList>
    </citation>
    <scope>IDENTIFICATION</scope>
</reference>
<dbReference type="GeneTree" id="ENSGT00940000157811"/>
<dbReference type="InterPro" id="IPR045862">
    <property type="entry name" value="Trf4-like"/>
</dbReference>
<dbReference type="GO" id="GO:0046872">
    <property type="term" value="F:metal ion binding"/>
    <property type="evidence" value="ECO:0007669"/>
    <property type="project" value="UniProtKB-KW"/>
</dbReference>
<dbReference type="GO" id="GO:0005730">
    <property type="term" value="C:nucleolus"/>
    <property type="evidence" value="ECO:0007669"/>
    <property type="project" value="TreeGrafter"/>
</dbReference>
<organism evidence="4">
    <name type="scientific">Petromyzon marinus</name>
    <name type="common">Sea lamprey</name>
    <dbReference type="NCBI Taxonomy" id="7757"/>
    <lineage>
        <taxon>Eukaryota</taxon>
        <taxon>Metazoa</taxon>
        <taxon>Chordata</taxon>
        <taxon>Craniata</taxon>
        <taxon>Vertebrata</taxon>
        <taxon>Cyclostomata</taxon>
        <taxon>Hyperoartia</taxon>
        <taxon>Petromyzontiformes</taxon>
        <taxon>Petromyzontidae</taxon>
        <taxon>Petromyzon</taxon>
    </lineage>
</organism>
<dbReference type="Pfam" id="PF03828">
    <property type="entry name" value="PAP_assoc"/>
    <property type="match status" value="1"/>
</dbReference>